<keyword evidence="5 6" id="KW-0413">Isomerase</keyword>
<keyword evidence="4 6" id="KW-0697">Rotamase</keyword>
<feature type="signal peptide" evidence="7">
    <location>
        <begin position="1"/>
        <end position="22"/>
    </location>
</feature>
<evidence type="ECO:0000256" key="6">
    <source>
        <dbReference type="PROSITE-ProRule" id="PRU00277"/>
    </source>
</evidence>
<dbReference type="InterPro" id="IPR034122">
    <property type="entry name" value="Retropepsin-like_bacterial"/>
</dbReference>
<comment type="catalytic activity">
    <reaction evidence="1 6">
        <text>[protein]-peptidylproline (omega=180) = [protein]-peptidylproline (omega=0)</text>
        <dbReference type="Rhea" id="RHEA:16237"/>
        <dbReference type="Rhea" id="RHEA-COMP:10747"/>
        <dbReference type="Rhea" id="RHEA-COMP:10748"/>
        <dbReference type="ChEBI" id="CHEBI:83833"/>
        <dbReference type="ChEBI" id="CHEBI:83834"/>
        <dbReference type="EC" id="5.2.1.8"/>
    </reaction>
</comment>
<dbReference type="GO" id="GO:0003755">
    <property type="term" value="F:peptidyl-prolyl cis-trans isomerase activity"/>
    <property type="evidence" value="ECO:0007669"/>
    <property type="project" value="UniProtKB-KW"/>
</dbReference>
<proteinExistence type="inferred from homology"/>
<sequence>MKFAKRILMICLILTVKTGLKAQVAQIPFEFNGTHLFIKVQVNQHDSLNFVFDSGATGMTIDSLAAAHAGISKNNRQVASIAGSGGVQKYVMALNQNIKLGDVELKNIDMVLINFASLSTSTGSKIEGIIGYEVLNKYVTKLDFDHKKILLYDQIKAVDTTGYTGIPFEFNRGVLIPRFPISITLANGETFTGRVMFDTGSIFTLIVSPPFSKFHDFNSKLGETTTNMSRGLSFTTQDQLAGIKSMSFNGFSFGEMPIRLTINDKAEPKDGYLGILGIEVIKRFNVILDYANKKIYLKPNLSYHDAFNRQDPGEKIKQESIAFLEKNKKQPGVVVMPSGLQYKIIRQGKGPKPTMQDRVTLQYTAKLISGKEIWSTYAHKKPWVHHLDKAFAGLQEGVMLMPQGSKWILYIPASLAFGNAGDQDVPAGAALVYEVEVLESDPS</sequence>
<dbReference type="Proteomes" id="UP000537204">
    <property type="component" value="Unassembled WGS sequence"/>
</dbReference>
<dbReference type="PANTHER" id="PTHR43811:SF19">
    <property type="entry name" value="39 KDA FK506-BINDING NUCLEAR PROTEIN"/>
    <property type="match status" value="1"/>
</dbReference>
<accession>A0A7W9DZU1</accession>
<organism evidence="9 10">
    <name type="scientific">Pedobacter cryoconitis</name>
    <dbReference type="NCBI Taxonomy" id="188932"/>
    <lineage>
        <taxon>Bacteria</taxon>
        <taxon>Pseudomonadati</taxon>
        <taxon>Bacteroidota</taxon>
        <taxon>Sphingobacteriia</taxon>
        <taxon>Sphingobacteriales</taxon>
        <taxon>Sphingobacteriaceae</taxon>
        <taxon>Pedobacter</taxon>
    </lineage>
</organism>
<protein>
    <recommendedName>
        <fullName evidence="3 6">peptidylprolyl isomerase</fullName>
        <ecNumber evidence="3 6">5.2.1.8</ecNumber>
    </recommendedName>
</protein>
<dbReference type="RefSeq" id="WP_183883585.1">
    <property type="nucleotide sequence ID" value="NZ_JACHCE010000006.1"/>
</dbReference>
<dbReference type="Gene3D" id="2.40.70.10">
    <property type="entry name" value="Acid Proteases"/>
    <property type="match status" value="2"/>
</dbReference>
<comment type="similarity">
    <text evidence="2">Belongs to the FKBP-type PPIase family.</text>
</comment>
<dbReference type="SUPFAM" id="SSF54534">
    <property type="entry name" value="FKBP-like"/>
    <property type="match status" value="1"/>
</dbReference>
<evidence type="ECO:0000259" key="8">
    <source>
        <dbReference type="PROSITE" id="PS50059"/>
    </source>
</evidence>
<dbReference type="Pfam" id="PF00254">
    <property type="entry name" value="FKBP_C"/>
    <property type="match status" value="1"/>
</dbReference>
<dbReference type="Pfam" id="PF13650">
    <property type="entry name" value="Asp_protease_2"/>
    <property type="match status" value="1"/>
</dbReference>
<comment type="caution">
    <text evidence="9">The sequence shown here is derived from an EMBL/GenBank/DDBJ whole genome shotgun (WGS) entry which is preliminary data.</text>
</comment>
<evidence type="ECO:0000256" key="1">
    <source>
        <dbReference type="ARBA" id="ARBA00000971"/>
    </source>
</evidence>
<dbReference type="AlphaFoldDB" id="A0A7W9DZU1"/>
<evidence type="ECO:0000256" key="3">
    <source>
        <dbReference type="ARBA" id="ARBA00013194"/>
    </source>
</evidence>
<evidence type="ECO:0000256" key="2">
    <source>
        <dbReference type="ARBA" id="ARBA00006577"/>
    </source>
</evidence>
<dbReference type="InterPro" id="IPR000774">
    <property type="entry name" value="PPIase_FKBP_N"/>
</dbReference>
<feature type="chain" id="PRO_5031190542" description="peptidylprolyl isomerase" evidence="7">
    <location>
        <begin position="23"/>
        <end position="443"/>
    </location>
</feature>
<dbReference type="InterPro" id="IPR021109">
    <property type="entry name" value="Peptidase_aspartic_dom_sf"/>
</dbReference>
<dbReference type="PROSITE" id="PS50059">
    <property type="entry name" value="FKBP_PPIASE"/>
    <property type="match status" value="1"/>
</dbReference>
<dbReference type="Gene3D" id="6.10.250.2970">
    <property type="match status" value="1"/>
</dbReference>
<reference evidence="9 10" key="1">
    <citation type="submission" date="2020-08" db="EMBL/GenBank/DDBJ databases">
        <title>Genomic Encyclopedia of Type Strains, Phase IV (KMG-V): Genome sequencing to study the core and pangenomes of soil and plant-associated prokaryotes.</title>
        <authorList>
            <person name="Whitman W."/>
        </authorList>
    </citation>
    <scope>NUCLEOTIDE SEQUENCE [LARGE SCALE GENOMIC DNA]</scope>
    <source>
        <strain evidence="9 10">S3M1</strain>
    </source>
</reference>
<feature type="domain" description="PPIase FKBP-type" evidence="8">
    <location>
        <begin position="356"/>
        <end position="441"/>
    </location>
</feature>
<name>A0A7W9DZU1_9SPHI</name>
<dbReference type="EMBL" id="JACHCE010000006">
    <property type="protein sequence ID" value="MBB5637717.1"/>
    <property type="molecule type" value="Genomic_DNA"/>
</dbReference>
<evidence type="ECO:0000256" key="7">
    <source>
        <dbReference type="SAM" id="SignalP"/>
    </source>
</evidence>
<keyword evidence="7" id="KW-0732">Signal</keyword>
<gene>
    <name evidence="9" type="ORF">HDE68_003642</name>
</gene>
<dbReference type="GO" id="GO:0006457">
    <property type="term" value="P:protein folding"/>
    <property type="evidence" value="ECO:0007669"/>
    <property type="project" value="InterPro"/>
</dbReference>
<dbReference type="InterPro" id="IPR001179">
    <property type="entry name" value="PPIase_FKBP_dom"/>
</dbReference>
<dbReference type="EC" id="5.2.1.8" evidence="3 6"/>
<dbReference type="PANTHER" id="PTHR43811">
    <property type="entry name" value="FKBP-TYPE PEPTIDYL-PROLYL CIS-TRANS ISOMERASE FKPA"/>
    <property type="match status" value="1"/>
</dbReference>
<evidence type="ECO:0000256" key="4">
    <source>
        <dbReference type="ARBA" id="ARBA00023110"/>
    </source>
</evidence>
<evidence type="ECO:0000313" key="10">
    <source>
        <dbReference type="Proteomes" id="UP000537204"/>
    </source>
</evidence>
<evidence type="ECO:0000256" key="5">
    <source>
        <dbReference type="ARBA" id="ARBA00023235"/>
    </source>
</evidence>
<evidence type="ECO:0000313" key="9">
    <source>
        <dbReference type="EMBL" id="MBB5637717.1"/>
    </source>
</evidence>
<dbReference type="CDD" id="cd05483">
    <property type="entry name" value="retropepsin_like_bacteria"/>
    <property type="match status" value="1"/>
</dbReference>
<dbReference type="Gene3D" id="3.10.50.40">
    <property type="match status" value="1"/>
</dbReference>
<dbReference type="SUPFAM" id="SSF50630">
    <property type="entry name" value="Acid proteases"/>
    <property type="match status" value="1"/>
</dbReference>
<dbReference type="InterPro" id="IPR046357">
    <property type="entry name" value="PPIase_dom_sf"/>
</dbReference>
<dbReference type="Pfam" id="PF01346">
    <property type="entry name" value="FKBP_N"/>
    <property type="match status" value="1"/>
</dbReference>